<dbReference type="GeneTree" id="ENSGT00940000156472"/>
<evidence type="ECO:0000259" key="2">
    <source>
        <dbReference type="PROSITE" id="PS50056"/>
    </source>
</evidence>
<dbReference type="GO" id="GO:0008579">
    <property type="term" value="F:JUN kinase phosphatase activity"/>
    <property type="evidence" value="ECO:0007669"/>
    <property type="project" value="TreeGrafter"/>
</dbReference>
<dbReference type="Proteomes" id="UP000261660">
    <property type="component" value="Unplaced"/>
</dbReference>
<dbReference type="SUPFAM" id="SSF52799">
    <property type="entry name" value="(Phosphotyrosine protein) phosphatases II"/>
    <property type="match status" value="1"/>
</dbReference>
<dbReference type="STRING" id="56723.ENSLBEP00000003511"/>
<evidence type="ECO:0000313" key="4">
    <source>
        <dbReference type="Proteomes" id="UP000261660"/>
    </source>
</evidence>
<dbReference type="InterPro" id="IPR029021">
    <property type="entry name" value="Prot-tyrosine_phosphatase-like"/>
</dbReference>
<dbReference type="PANTHER" id="PTHR46377:SF1">
    <property type="entry name" value="DUAL SPECIFICITY PROTEIN PHOSPHATASE 19"/>
    <property type="match status" value="1"/>
</dbReference>
<evidence type="ECO:0000313" key="3">
    <source>
        <dbReference type="Ensembl" id="ENSLBEP00000003511.1"/>
    </source>
</evidence>
<dbReference type="InterPro" id="IPR000387">
    <property type="entry name" value="Tyr_Pase_dom"/>
</dbReference>
<evidence type="ECO:0000259" key="1">
    <source>
        <dbReference type="PROSITE" id="PS50054"/>
    </source>
</evidence>
<dbReference type="InterPro" id="IPR020422">
    <property type="entry name" value="TYR_PHOSPHATASE_DUAL_dom"/>
</dbReference>
<dbReference type="PROSITE" id="PS50056">
    <property type="entry name" value="TYR_PHOSPHATASE_2"/>
    <property type="match status" value="1"/>
</dbReference>
<dbReference type="AlphaFoldDB" id="A0A3Q3EBS1"/>
<sequence length="284" mass="32246">MMLINAGWRVPQWIFVPRAPTDSRIATVYYQAFDPHKILFEPKEKKKKKEYPQTSPLSVRKGWEIIKAVQKQEASEQCKLNLSETGQILQNELEPSVFSRCLLSFLFIYLPPPFQLPPAPSLCPLTQSHSGGVMAINKSDRISLLPRQNILLNKSMLRGRWLKDFHVSLSPCQVSHVLNVAYGVNNLFPDQFVYKTLEILDLPDTDITTYLGECSSFIDQAREQDGVVLVHCNAGVSRASSIVIGYLMLREGLKFDDAYGQVKLARPSICPNPGFYRQLQNYEP</sequence>
<dbReference type="PROSITE" id="PS50054">
    <property type="entry name" value="TYR_PHOSPHATASE_DUAL"/>
    <property type="match status" value="1"/>
</dbReference>
<reference evidence="3" key="2">
    <citation type="submission" date="2025-09" db="UniProtKB">
        <authorList>
            <consortium name="Ensembl"/>
        </authorList>
    </citation>
    <scope>IDENTIFICATION</scope>
</reference>
<name>A0A3Q3EBS1_9LABR</name>
<dbReference type="GO" id="GO:0005737">
    <property type="term" value="C:cytoplasm"/>
    <property type="evidence" value="ECO:0007669"/>
    <property type="project" value="TreeGrafter"/>
</dbReference>
<dbReference type="PANTHER" id="PTHR46377">
    <property type="entry name" value="DUAL SPECIFICITY PROTEIN PHOSPHATASE 19"/>
    <property type="match status" value="1"/>
</dbReference>
<keyword evidence="4" id="KW-1185">Reference proteome</keyword>
<dbReference type="SMART" id="SM00195">
    <property type="entry name" value="DSPc"/>
    <property type="match status" value="1"/>
</dbReference>
<proteinExistence type="predicted"/>
<dbReference type="Pfam" id="PF00782">
    <property type="entry name" value="DSPc"/>
    <property type="match status" value="1"/>
</dbReference>
<dbReference type="Gene3D" id="3.90.190.10">
    <property type="entry name" value="Protein tyrosine phosphatase superfamily"/>
    <property type="match status" value="1"/>
</dbReference>
<feature type="domain" description="Tyrosine-protein phosphatase" evidence="1">
    <location>
        <begin position="141"/>
        <end position="284"/>
    </location>
</feature>
<reference evidence="3" key="1">
    <citation type="submission" date="2025-08" db="UniProtKB">
        <authorList>
            <consortium name="Ensembl"/>
        </authorList>
    </citation>
    <scope>IDENTIFICATION</scope>
</reference>
<accession>A0A3Q3EBS1</accession>
<protein>
    <submittedName>
        <fullName evidence="3">Dual specificity phosphatase 19b</fullName>
    </submittedName>
</protein>
<dbReference type="InterPro" id="IPR000340">
    <property type="entry name" value="Dual-sp_phosphatase_cat-dom"/>
</dbReference>
<organism evidence="3 4">
    <name type="scientific">Labrus bergylta</name>
    <name type="common">ballan wrasse</name>
    <dbReference type="NCBI Taxonomy" id="56723"/>
    <lineage>
        <taxon>Eukaryota</taxon>
        <taxon>Metazoa</taxon>
        <taxon>Chordata</taxon>
        <taxon>Craniata</taxon>
        <taxon>Vertebrata</taxon>
        <taxon>Euteleostomi</taxon>
        <taxon>Actinopterygii</taxon>
        <taxon>Neopterygii</taxon>
        <taxon>Teleostei</taxon>
        <taxon>Neoteleostei</taxon>
        <taxon>Acanthomorphata</taxon>
        <taxon>Eupercaria</taxon>
        <taxon>Labriformes</taxon>
        <taxon>Labridae</taxon>
        <taxon>Labrus</taxon>
    </lineage>
</organism>
<feature type="domain" description="Tyrosine specific protein phosphatases" evidence="2">
    <location>
        <begin position="215"/>
        <end position="277"/>
    </location>
</feature>
<dbReference type="Ensembl" id="ENSLBET00000003698.1">
    <property type="protein sequence ID" value="ENSLBEP00000003511.1"/>
    <property type="gene ID" value="ENSLBEG00000002715.1"/>
</dbReference>
<dbReference type="InParanoid" id="A0A3Q3EBS1"/>